<feature type="chain" id="PRO_5045379433" evidence="1">
    <location>
        <begin position="21"/>
        <end position="348"/>
    </location>
</feature>
<evidence type="ECO:0000259" key="2">
    <source>
        <dbReference type="Pfam" id="PF01156"/>
    </source>
</evidence>
<comment type="caution">
    <text evidence="3">The sequence shown here is derived from an EMBL/GenBank/DDBJ whole genome shotgun (WGS) entry which is preliminary data.</text>
</comment>
<dbReference type="Proteomes" id="UP001597118">
    <property type="component" value="Unassembled WGS sequence"/>
</dbReference>
<dbReference type="EMBL" id="JBHUDG010000012">
    <property type="protein sequence ID" value="MFD1629892.1"/>
    <property type="molecule type" value="Genomic_DNA"/>
</dbReference>
<feature type="signal peptide" evidence="1">
    <location>
        <begin position="1"/>
        <end position="20"/>
    </location>
</feature>
<dbReference type="Gene3D" id="3.90.245.10">
    <property type="entry name" value="Ribonucleoside hydrolase-like"/>
    <property type="match status" value="1"/>
</dbReference>
<reference evidence="4" key="1">
    <citation type="journal article" date="2019" name="Int. J. Syst. Evol. Microbiol.">
        <title>The Global Catalogue of Microorganisms (GCM) 10K type strain sequencing project: providing services to taxonomists for standard genome sequencing and annotation.</title>
        <authorList>
            <consortium name="The Broad Institute Genomics Platform"/>
            <consortium name="The Broad Institute Genome Sequencing Center for Infectious Disease"/>
            <person name="Wu L."/>
            <person name="Ma J."/>
        </authorList>
    </citation>
    <scope>NUCLEOTIDE SEQUENCE [LARGE SCALE GENOMIC DNA]</scope>
    <source>
        <strain evidence="4">CCUG 53762</strain>
    </source>
</reference>
<dbReference type="RefSeq" id="WP_379662270.1">
    <property type="nucleotide sequence ID" value="NZ_JBHUDG010000012.1"/>
</dbReference>
<evidence type="ECO:0000313" key="4">
    <source>
        <dbReference type="Proteomes" id="UP001597118"/>
    </source>
</evidence>
<proteinExistence type="predicted"/>
<sequence>MKKNLTLTIFLLCLTGKTFAFSKNSTERPFQTEGRISVIFDTDMGNDIDDALALDMLFKYADQNRIKLLGILNNKDSDYSTRFLDLFCTWYGYPKTPIGQIKDGVKLNDYVDYSKNVVEMNDTQKLYRYSIKNHSKLPQSHELYRQLLAKQPDNSVVIISVGFSTNLSRLLQSEPDKYSKLNGRELVAKKVKYLSVMGGSFGEKKRAEFNIIHDLPAAKYTFSNWPTGIVLSPFEVGAKVSYPGKSIAEDFNWTPHHPLVDAYKMYRKYPYNRPTWDLTSVYYTVVKENNLLNISKSGTLSVDEKGFTHFEEGEQGKHYVLSIESKNAEKLKSYFVELIKQKPKKHQK</sequence>
<evidence type="ECO:0000313" key="3">
    <source>
        <dbReference type="EMBL" id="MFD1629892.1"/>
    </source>
</evidence>
<gene>
    <name evidence="3" type="ORF">ACFSAH_08390</name>
</gene>
<dbReference type="GO" id="GO:0016787">
    <property type="term" value="F:hydrolase activity"/>
    <property type="evidence" value="ECO:0007669"/>
    <property type="project" value="UniProtKB-KW"/>
</dbReference>
<accession>A0ABW4IBT0</accession>
<feature type="domain" description="Inosine/uridine-preferring nucleoside hydrolase" evidence="2">
    <location>
        <begin position="38"/>
        <end position="285"/>
    </location>
</feature>
<keyword evidence="3" id="KW-0378">Hydrolase</keyword>
<evidence type="ECO:0000256" key="1">
    <source>
        <dbReference type="SAM" id="SignalP"/>
    </source>
</evidence>
<protein>
    <submittedName>
        <fullName evidence="3">Nucleoside hydrolase</fullName>
    </submittedName>
</protein>
<dbReference type="InterPro" id="IPR001910">
    <property type="entry name" value="Inosine/uridine_hydrolase_dom"/>
</dbReference>
<organism evidence="3 4">
    <name type="scientific">Pseudopedobacter beijingensis</name>
    <dbReference type="NCBI Taxonomy" id="1207056"/>
    <lineage>
        <taxon>Bacteria</taxon>
        <taxon>Pseudomonadati</taxon>
        <taxon>Bacteroidota</taxon>
        <taxon>Sphingobacteriia</taxon>
        <taxon>Sphingobacteriales</taxon>
        <taxon>Sphingobacteriaceae</taxon>
        <taxon>Pseudopedobacter</taxon>
    </lineage>
</organism>
<keyword evidence="1" id="KW-0732">Signal</keyword>
<dbReference type="PANTHER" id="PTHR43264">
    <property type="match status" value="1"/>
</dbReference>
<dbReference type="PANTHER" id="PTHR43264:SF1">
    <property type="entry name" value="INOSINE_URIDINE-PREFERRING NUCLEOSIDE HYDROLASE DOMAIN-CONTAINING PROTEIN"/>
    <property type="match status" value="1"/>
</dbReference>
<keyword evidence="4" id="KW-1185">Reference proteome</keyword>
<dbReference type="SUPFAM" id="SSF53590">
    <property type="entry name" value="Nucleoside hydrolase"/>
    <property type="match status" value="1"/>
</dbReference>
<dbReference type="InterPro" id="IPR036452">
    <property type="entry name" value="Ribo_hydro-like"/>
</dbReference>
<dbReference type="Pfam" id="PF01156">
    <property type="entry name" value="IU_nuc_hydro"/>
    <property type="match status" value="1"/>
</dbReference>
<name>A0ABW4IBT0_9SPHI</name>